<dbReference type="EMBL" id="BAABGT010000055">
    <property type="protein sequence ID" value="GAA4550233.1"/>
    <property type="molecule type" value="Genomic_DNA"/>
</dbReference>
<dbReference type="InterPro" id="IPR036291">
    <property type="entry name" value="NAD(P)-bd_dom_sf"/>
</dbReference>
<dbReference type="PROSITE" id="PS00061">
    <property type="entry name" value="ADH_SHORT"/>
    <property type="match status" value="1"/>
</dbReference>
<protein>
    <submittedName>
        <fullName evidence="2">SDR family NAD(P)-dependent oxidoreductase</fullName>
    </submittedName>
</protein>
<dbReference type="PANTHER" id="PTHR42760">
    <property type="entry name" value="SHORT-CHAIN DEHYDROGENASES/REDUCTASES FAMILY MEMBER"/>
    <property type="match status" value="1"/>
</dbReference>
<gene>
    <name evidence="2" type="ORF">GCM10023175_39950</name>
</gene>
<dbReference type="PANTHER" id="PTHR42760:SF122">
    <property type="entry name" value="NAD(P)-BINDING PROTEIN"/>
    <property type="match status" value="1"/>
</dbReference>
<dbReference type="InterPro" id="IPR020904">
    <property type="entry name" value="Sc_DH/Rdtase_CS"/>
</dbReference>
<dbReference type="InterPro" id="IPR002347">
    <property type="entry name" value="SDR_fam"/>
</dbReference>
<dbReference type="Proteomes" id="UP001501598">
    <property type="component" value="Unassembled WGS sequence"/>
</dbReference>
<keyword evidence="3" id="KW-1185">Reference proteome</keyword>
<proteinExistence type="inferred from homology"/>
<comment type="caution">
    <text evidence="2">The sequence shown here is derived from an EMBL/GenBank/DDBJ whole genome shotgun (WGS) entry which is preliminary data.</text>
</comment>
<dbReference type="SUPFAM" id="SSF51735">
    <property type="entry name" value="NAD(P)-binding Rossmann-fold domains"/>
    <property type="match status" value="1"/>
</dbReference>
<name>A0ABP8RWW1_9PSEU</name>
<organism evidence="2 3">
    <name type="scientific">Pseudonocardia xishanensis</name>
    <dbReference type="NCBI Taxonomy" id="630995"/>
    <lineage>
        <taxon>Bacteria</taxon>
        <taxon>Bacillati</taxon>
        <taxon>Actinomycetota</taxon>
        <taxon>Actinomycetes</taxon>
        <taxon>Pseudonocardiales</taxon>
        <taxon>Pseudonocardiaceae</taxon>
        <taxon>Pseudonocardia</taxon>
    </lineage>
</organism>
<dbReference type="CDD" id="cd05233">
    <property type="entry name" value="SDR_c"/>
    <property type="match status" value="1"/>
</dbReference>
<accession>A0ABP8RWW1</accession>
<evidence type="ECO:0000313" key="3">
    <source>
        <dbReference type="Proteomes" id="UP001501598"/>
    </source>
</evidence>
<reference evidence="3" key="1">
    <citation type="journal article" date="2019" name="Int. J. Syst. Evol. Microbiol.">
        <title>The Global Catalogue of Microorganisms (GCM) 10K type strain sequencing project: providing services to taxonomists for standard genome sequencing and annotation.</title>
        <authorList>
            <consortium name="The Broad Institute Genomics Platform"/>
            <consortium name="The Broad Institute Genome Sequencing Center for Infectious Disease"/>
            <person name="Wu L."/>
            <person name="Ma J."/>
        </authorList>
    </citation>
    <scope>NUCLEOTIDE SEQUENCE [LARGE SCALE GENOMIC DNA]</scope>
    <source>
        <strain evidence="3">JCM 17906</strain>
    </source>
</reference>
<dbReference type="PRINTS" id="PR00080">
    <property type="entry name" value="SDRFAMILY"/>
</dbReference>
<evidence type="ECO:0000313" key="2">
    <source>
        <dbReference type="EMBL" id="GAA4550233.1"/>
    </source>
</evidence>
<dbReference type="RefSeq" id="WP_345420568.1">
    <property type="nucleotide sequence ID" value="NZ_BAABGT010000055.1"/>
</dbReference>
<comment type="similarity">
    <text evidence="1">Belongs to the short-chain dehydrogenases/reductases (SDR) family.</text>
</comment>
<dbReference type="PRINTS" id="PR00081">
    <property type="entry name" value="GDHRDH"/>
</dbReference>
<sequence length="261" mass="26532">MSDTRLAGKVAIVTGGGARPGDGVGTGRAAAVLFARAGAKVLIVDRDAAAAKVTLDDILAEGGEAAVFEADLSDPADCAAMAADAVSRWGRIDVLDNNVGANARGSVVEASDDDWARAIELNVMTTVKVSRAVVPIMADGGGGAIVNLSSVSATRPRGLTPYSMAKGAVISLTRAMAVDHAPQGIRVNCVAPGPIYTPMVAGAGMDPELREKRKRATPLGVEGTGWDVGYAVLYLASDEARYVTGVMIPVDGGGSIKSPQS</sequence>
<dbReference type="Gene3D" id="3.40.50.720">
    <property type="entry name" value="NAD(P)-binding Rossmann-like Domain"/>
    <property type="match status" value="1"/>
</dbReference>
<evidence type="ECO:0000256" key="1">
    <source>
        <dbReference type="ARBA" id="ARBA00006484"/>
    </source>
</evidence>
<dbReference type="Pfam" id="PF13561">
    <property type="entry name" value="adh_short_C2"/>
    <property type="match status" value="1"/>
</dbReference>